<evidence type="ECO:0000313" key="2">
    <source>
        <dbReference type="EMBL" id="KAK9109569.1"/>
    </source>
</evidence>
<sequence length="109" mass="12791">MEAVCFDSLSKVLKEKNQSDHQNPIKREILECDYTNQKKIHKEKTFSVSDPSLSHLHKHCTVGVYLVHRLNTEEKPKSDREREPCFSAAQTKIKRAKNQRTKEKIEKNK</sequence>
<accession>A0AAP0NK56</accession>
<dbReference type="AlphaFoldDB" id="A0AAP0NK56"/>
<comment type="caution">
    <text evidence="2">The sequence shown here is derived from an EMBL/GenBank/DDBJ whole genome shotgun (WGS) entry which is preliminary data.</text>
</comment>
<proteinExistence type="predicted"/>
<feature type="compositionally biased region" description="Basic and acidic residues" evidence="1">
    <location>
        <begin position="100"/>
        <end position="109"/>
    </location>
</feature>
<organism evidence="2 3">
    <name type="scientific">Stephania japonica</name>
    <dbReference type="NCBI Taxonomy" id="461633"/>
    <lineage>
        <taxon>Eukaryota</taxon>
        <taxon>Viridiplantae</taxon>
        <taxon>Streptophyta</taxon>
        <taxon>Embryophyta</taxon>
        <taxon>Tracheophyta</taxon>
        <taxon>Spermatophyta</taxon>
        <taxon>Magnoliopsida</taxon>
        <taxon>Ranunculales</taxon>
        <taxon>Menispermaceae</taxon>
        <taxon>Menispermoideae</taxon>
        <taxon>Cissampelideae</taxon>
        <taxon>Stephania</taxon>
    </lineage>
</organism>
<gene>
    <name evidence="2" type="ORF">Sjap_017629</name>
</gene>
<feature type="compositionally biased region" description="Basic and acidic residues" evidence="1">
    <location>
        <begin position="73"/>
        <end position="84"/>
    </location>
</feature>
<feature type="region of interest" description="Disordered" evidence="1">
    <location>
        <begin position="73"/>
        <end position="109"/>
    </location>
</feature>
<protein>
    <submittedName>
        <fullName evidence="2">Uncharacterized protein</fullName>
    </submittedName>
</protein>
<name>A0AAP0NK56_9MAGN</name>
<evidence type="ECO:0000256" key="1">
    <source>
        <dbReference type="SAM" id="MobiDB-lite"/>
    </source>
</evidence>
<dbReference type="EMBL" id="JBBNAE010000007">
    <property type="protein sequence ID" value="KAK9109569.1"/>
    <property type="molecule type" value="Genomic_DNA"/>
</dbReference>
<keyword evidence="3" id="KW-1185">Reference proteome</keyword>
<dbReference type="Proteomes" id="UP001417504">
    <property type="component" value="Unassembled WGS sequence"/>
</dbReference>
<evidence type="ECO:0000313" key="3">
    <source>
        <dbReference type="Proteomes" id="UP001417504"/>
    </source>
</evidence>
<reference evidence="2 3" key="1">
    <citation type="submission" date="2024-01" db="EMBL/GenBank/DDBJ databases">
        <title>Genome assemblies of Stephania.</title>
        <authorList>
            <person name="Yang L."/>
        </authorList>
    </citation>
    <scope>NUCLEOTIDE SEQUENCE [LARGE SCALE GENOMIC DNA]</scope>
    <source>
        <strain evidence="2">QJT</strain>
        <tissue evidence="2">Leaf</tissue>
    </source>
</reference>